<accession>A0ACC2PCN4</accession>
<name>A0ACC2PCN4_9HYME</name>
<organism evidence="1 2">
    <name type="scientific">Eretmocerus hayati</name>
    <dbReference type="NCBI Taxonomy" id="131215"/>
    <lineage>
        <taxon>Eukaryota</taxon>
        <taxon>Metazoa</taxon>
        <taxon>Ecdysozoa</taxon>
        <taxon>Arthropoda</taxon>
        <taxon>Hexapoda</taxon>
        <taxon>Insecta</taxon>
        <taxon>Pterygota</taxon>
        <taxon>Neoptera</taxon>
        <taxon>Endopterygota</taxon>
        <taxon>Hymenoptera</taxon>
        <taxon>Apocrita</taxon>
        <taxon>Proctotrupomorpha</taxon>
        <taxon>Chalcidoidea</taxon>
        <taxon>Aphelinidae</taxon>
        <taxon>Aphelininae</taxon>
        <taxon>Eretmocerus</taxon>
    </lineage>
</organism>
<gene>
    <name evidence="1" type="ORF">QAD02_016620</name>
</gene>
<dbReference type="EMBL" id="CM056742">
    <property type="protein sequence ID" value="KAJ8680833.1"/>
    <property type="molecule type" value="Genomic_DNA"/>
</dbReference>
<reference evidence="1" key="1">
    <citation type="submission" date="2023-04" db="EMBL/GenBank/DDBJ databases">
        <title>A chromosome-level genome assembly of the parasitoid wasp Eretmocerus hayati.</title>
        <authorList>
            <person name="Zhong Y."/>
            <person name="Liu S."/>
            <person name="Liu Y."/>
        </authorList>
    </citation>
    <scope>NUCLEOTIDE SEQUENCE</scope>
    <source>
        <strain evidence="1">ZJU_SS_LIU_2023</strain>
    </source>
</reference>
<sequence length="236" mass="27125">MSTPSQNFSEIRTYTIAVPRISCFLDKVKIICTIVATTTPTSVRKPVNVKLSISPNRHDVFLKTEYEHLFESGKYSDITFVINKQKLQLHKSILSSRSVVFSAMFDHDFKENSSNTVYIDDQTFEVMREFFRYVYCAKVNDMENHMVELLMTSNKYAIDGLKLLCEQSLIGSLKIQNALEFLALANRYRAKNLETQCLKFIAANAKEIVKLPTFDINEVPKELRNHLFKAAIETGM</sequence>
<keyword evidence="2" id="KW-1185">Reference proteome</keyword>
<protein>
    <submittedName>
        <fullName evidence="1">Uncharacterized protein</fullName>
    </submittedName>
</protein>
<proteinExistence type="predicted"/>
<evidence type="ECO:0000313" key="1">
    <source>
        <dbReference type="EMBL" id="KAJ8680833.1"/>
    </source>
</evidence>
<evidence type="ECO:0000313" key="2">
    <source>
        <dbReference type="Proteomes" id="UP001239111"/>
    </source>
</evidence>
<comment type="caution">
    <text evidence="1">The sequence shown here is derived from an EMBL/GenBank/DDBJ whole genome shotgun (WGS) entry which is preliminary data.</text>
</comment>
<dbReference type="Proteomes" id="UP001239111">
    <property type="component" value="Chromosome 2"/>
</dbReference>